<comment type="caution">
    <text evidence="2">The sequence shown here is derived from an EMBL/GenBank/DDBJ whole genome shotgun (WGS) entry which is preliminary data.</text>
</comment>
<sequence>MSFGYELAASVDGMTADRFAALVAWLVGLAGIFAAALTLAHAAGRIRRGPGRSGGLMAVGGGLFSIVLGAVVVATADGGPGTGNGLVGAVLAVAFGLVSTVLGRRALARTGSLADA</sequence>
<feature type="transmembrane region" description="Helical" evidence="1">
    <location>
        <begin position="82"/>
        <end position="102"/>
    </location>
</feature>
<keyword evidence="1" id="KW-1133">Transmembrane helix</keyword>
<dbReference type="Proteomes" id="UP000481583">
    <property type="component" value="Unassembled WGS sequence"/>
</dbReference>
<keyword evidence="1" id="KW-0812">Transmembrane</keyword>
<accession>A0A6G4U0E1</accession>
<evidence type="ECO:0000313" key="3">
    <source>
        <dbReference type="Proteomes" id="UP000481583"/>
    </source>
</evidence>
<protein>
    <submittedName>
        <fullName evidence="2">Uncharacterized protein</fullName>
    </submittedName>
</protein>
<gene>
    <name evidence="2" type="ORF">G5C51_16355</name>
</gene>
<keyword evidence="3" id="KW-1185">Reference proteome</keyword>
<organism evidence="2 3">
    <name type="scientific">Streptomyces coryli</name>
    <dbReference type="NCBI Taxonomy" id="1128680"/>
    <lineage>
        <taxon>Bacteria</taxon>
        <taxon>Bacillati</taxon>
        <taxon>Actinomycetota</taxon>
        <taxon>Actinomycetes</taxon>
        <taxon>Kitasatosporales</taxon>
        <taxon>Streptomycetaceae</taxon>
        <taxon>Streptomyces</taxon>
    </lineage>
</organism>
<dbReference type="EMBL" id="JAAKZV010000063">
    <property type="protein sequence ID" value="NGN65462.1"/>
    <property type="molecule type" value="Genomic_DNA"/>
</dbReference>
<feature type="transmembrane region" description="Helical" evidence="1">
    <location>
        <begin position="20"/>
        <end position="43"/>
    </location>
</feature>
<evidence type="ECO:0000256" key="1">
    <source>
        <dbReference type="SAM" id="Phobius"/>
    </source>
</evidence>
<dbReference type="AlphaFoldDB" id="A0A6G4U0E1"/>
<proteinExistence type="predicted"/>
<evidence type="ECO:0000313" key="2">
    <source>
        <dbReference type="EMBL" id="NGN65462.1"/>
    </source>
</evidence>
<dbReference type="InterPro" id="IPR045770">
    <property type="entry name" value="DUF6223"/>
</dbReference>
<keyword evidence="1" id="KW-0472">Membrane</keyword>
<reference evidence="2 3" key="1">
    <citation type="submission" date="2020-02" db="EMBL/GenBank/DDBJ databases">
        <title>Whole-genome analyses of novel actinobacteria.</title>
        <authorList>
            <person name="Sahin N."/>
        </authorList>
    </citation>
    <scope>NUCLEOTIDE SEQUENCE [LARGE SCALE GENOMIC DNA]</scope>
    <source>
        <strain evidence="2 3">A7024</strain>
    </source>
</reference>
<dbReference type="RefSeq" id="WP_165237913.1">
    <property type="nucleotide sequence ID" value="NZ_JAAKZV010000063.1"/>
</dbReference>
<name>A0A6G4U0E1_9ACTN</name>
<dbReference type="Pfam" id="PF19733">
    <property type="entry name" value="DUF6223"/>
    <property type="match status" value="1"/>
</dbReference>
<feature type="transmembrane region" description="Helical" evidence="1">
    <location>
        <begin position="55"/>
        <end position="76"/>
    </location>
</feature>